<dbReference type="AlphaFoldDB" id="B8ISH3"/>
<keyword evidence="2" id="KW-1185">Reference proteome</keyword>
<reference evidence="1 2" key="1">
    <citation type="submission" date="2009-01" db="EMBL/GenBank/DDBJ databases">
        <title>Complete sequence of chromosome of Methylobacterium nodulans ORS 2060.</title>
        <authorList>
            <consortium name="US DOE Joint Genome Institute"/>
            <person name="Lucas S."/>
            <person name="Copeland A."/>
            <person name="Lapidus A."/>
            <person name="Glavina del Rio T."/>
            <person name="Dalin E."/>
            <person name="Tice H."/>
            <person name="Bruce D."/>
            <person name="Goodwin L."/>
            <person name="Pitluck S."/>
            <person name="Sims D."/>
            <person name="Brettin T."/>
            <person name="Detter J.C."/>
            <person name="Han C."/>
            <person name="Larimer F."/>
            <person name="Land M."/>
            <person name="Hauser L."/>
            <person name="Kyrpides N."/>
            <person name="Ivanova N."/>
            <person name="Marx C.J."/>
            <person name="Richardson P."/>
        </authorList>
    </citation>
    <scope>NUCLEOTIDE SEQUENCE [LARGE SCALE GENOMIC DNA]</scope>
    <source>
        <strain evidence="2">LMG 21967 / CNCM I-2342 / ORS 2060</strain>
    </source>
</reference>
<protein>
    <submittedName>
        <fullName evidence="1">Uncharacterized protein</fullName>
    </submittedName>
</protein>
<evidence type="ECO:0000313" key="1">
    <source>
        <dbReference type="EMBL" id="ACL58813.1"/>
    </source>
</evidence>
<dbReference type="Proteomes" id="UP000008207">
    <property type="component" value="Chromosome"/>
</dbReference>
<name>B8ISH3_METNO</name>
<proteinExistence type="predicted"/>
<dbReference type="HOGENOM" id="CLU_2634037_0_0_5"/>
<gene>
    <name evidence="1" type="ordered locus">Mnod_3913</name>
</gene>
<evidence type="ECO:0000313" key="2">
    <source>
        <dbReference type="Proteomes" id="UP000008207"/>
    </source>
</evidence>
<dbReference type="RefSeq" id="WP_015930463.1">
    <property type="nucleotide sequence ID" value="NC_011894.1"/>
</dbReference>
<organism evidence="1 2">
    <name type="scientific">Methylobacterium nodulans (strain LMG 21967 / CNCM I-2342 / ORS 2060)</name>
    <dbReference type="NCBI Taxonomy" id="460265"/>
    <lineage>
        <taxon>Bacteria</taxon>
        <taxon>Pseudomonadati</taxon>
        <taxon>Pseudomonadota</taxon>
        <taxon>Alphaproteobacteria</taxon>
        <taxon>Hyphomicrobiales</taxon>
        <taxon>Methylobacteriaceae</taxon>
        <taxon>Methylobacterium</taxon>
    </lineage>
</organism>
<accession>B8ISH3</accession>
<dbReference type="KEGG" id="mno:Mnod_3913"/>
<sequence length="77" mass="8397">MSKDRQVRSLYSALVGAIAENETLALDCAEIAEREGDPAIADIARAVGRNGRIRALEFSGRLASLVERYPQLLDPEP</sequence>
<dbReference type="EMBL" id="CP001349">
    <property type="protein sequence ID" value="ACL58813.1"/>
    <property type="molecule type" value="Genomic_DNA"/>
</dbReference>